<dbReference type="OrthoDB" id="6871774at2"/>
<organism evidence="1 2">
    <name type="scientific">Pseudomonas songnenensis</name>
    <dbReference type="NCBI Taxonomy" id="1176259"/>
    <lineage>
        <taxon>Bacteria</taxon>
        <taxon>Pseudomonadati</taxon>
        <taxon>Pseudomonadota</taxon>
        <taxon>Gammaproteobacteria</taxon>
        <taxon>Pseudomonadales</taxon>
        <taxon>Pseudomonadaceae</taxon>
        <taxon>Pseudomonas</taxon>
    </lineage>
</organism>
<evidence type="ECO:0000313" key="2">
    <source>
        <dbReference type="Proteomes" id="UP000282800"/>
    </source>
</evidence>
<dbReference type="Proteomes" id="UP000282800">
    <property type="component" value="Unassembled WGS sequence"/>
</dbReference>
<gene>
    <name evidence="1" type="ORF">EJA06_004600</name>
</gene>
<proteinExistence type="predicted"/>
<accession>A0A482UL93</accession>
<dbReference type="AlphaFoldDB" id="A0A482UL93"/>
<name>A0A482UL93_9PSED</name>
<sequence>MISVTLKGAKQVADALAKYEKQVPFATALALTRTAQIAKTELEKEMRSVFDRPTRWTLNSLRLFPAKKDKLEARVWMKNEADKSVPATRWLNPEIEGGPRQDKRSESRLRRKGILPAGKYIVPGKGAKLDSYGNMTKGAITKALSGLQAFNDAGYSANATGSKRSRAKGNAKRYFVMKRGSMPIGIAERTSRNRMHILLAFTRKPTYSKRLDFYGIGDKVVKRHLAAEFEKAMTRAMRTAR</sequence>
<reference evidence="1 2" key="1">
    <citation type="submission" date="2019-01" db="EMBL/GenBank/DDBJ databases">
        <title>High-quality draft genome of. Pseudomonas songnenensis str. L103, a full-fledged denitrifier isolated from 100 meters deep aquifer in a heavily nitrogen fertilized agricultural area.</title>
        <authorList>
            <person name="Liu M."/>
            <person name="Liu B."/>
        </authorList>
    </citation>
    <scope>NUCLEOTIDE SEQUENCE [LARGE SCALE GENOMIC DNA]</scope>
    <source>
        <strain evidence="1 2">L103</strain>
    </source>
</reference>
<dbReference type="RefSeq" id="WP_126188807.1">
    <property type="nucleotide sequence ID" value="NZ_RWYU02000002.1"/>
</dbReference>
<protein>
    <submittedName>
        <fullName evidence="1">Uncharacterized protein</fullName>
    </submittedName>
</protein>
<dbReference type="EMBL" id="RWYU02000002">
    <property type="protein sequence ID" value="RYJ63238.1"/>
    <property type="molecule type" value="Genomic_DNA"/>
</dbReference>
<evidence type="ECO:0000313" key="1">
    <source>
        <dbReference type="EMBL" id="RYJ63238.1"/>
    </source>
</evidence>
<comment type="caution">
    <text evidence="1">The sequence shown here is derived from an EMBL/GenBank/DDBJ whole genome shotgun (WGS) entry which is preliminary data.</text>
</comment>